<evidence type="ECO:0000313" key="3">
    <source>
        <dbReference type="Proteomes" id="UP000185772"/>
    </source>
</evidence>
<dbReference type="EMBL" id="MSKM01000001">
    <property type="protein sequence ID" value="OLO55942.1"/>
    <property type="molecule type" value="Genomic_DNA"/>
</dbReference>
<comment type="caution">
    <text evidence="2">The sequence shown here is derived from an EMBL/GenBank/DDBJ whole genome shotgun (WGS) entry which is preliminary data.</text>
</comment>
<proteinExistence type="predicted"/>
<evidence type="ECO:0000313" key="2">
    <source>
        <dbReference type="EMBL" id="OLO55942.1"/>
    </source>
</evidence>
<accession>A0A1Q8W318</accession>
<evidence type="ECO:0000256" key="1">
    <source>
        <dbReference type="SAM" id="MobiDB-lite"/>
    </source>
</evidence>
<feature type="compositionally biased region" description="Low complexity" evidence="1">
    <location>
        <begin position="444"/>
        <end position="458"/>
    </location>
</feature>
<feature type="region of interest" description="Disordered" evidence="1">
    <location>
        <begin position="416"/>
        <end position="477"/>
    </location>
</feature>
<gene>
    <name evidence="2" type="ORF">BKH27_00075</name>
</gene>
<dbReference type="AlphaFoldDB" id="A0A1Q8W318"/>
<feature type="region of interest" description="Disordered" evidence="1">
    <location>
        <begin position="495"/>
        <end position="590"/>
    </location>
</feature>
<feature type="compositionally biased region" description="Basic and acidic residues" evidence="1">
    <location>
        <begin position="416"/>
        <end position="443"/>
    </location>
</feature>
<sequence length="590" mass="63913">MSDDVLAEASQEIIKGMRAGMQVAEFLSRRRQQELARAERRSVEDERRVRQFMEGERRLAAPVYRSALDEGWWETATVEQAAHVYSVAGRFAQLDPDASRAVAECERQVQTRWNIDLSGPDQALTSQDVDSKVLAAAAPSIPGEERENWGQRLDEAAQAPGLDAAGGGLAATERSVLGLETSSQAVEAAAPTSSVDTLEAERQMAWQWAQQHYDVESIWPHAADTQRQASAHVLYSMMAADGHDMDNPPAFDNLSQTALPTHQPVAAADGAAADFAKATGIDPGDFERLIDPRSVNYARGVWTALNEGRYPDPQQIMWSLAAKGSDTVREVHEVQLVNTAQSSGTYTELSKQLAADEAKRAGMTPEQYLDNLNVHQRRMLIAANGFNHPAYEDGMERMAAYRVAYARAAAQARTEREAAGEQRLAAHADHKAVQESGQEHSRDAGTTAPGAGADSTGSRQARSEQTATTGLARNQASVARARTNLEAGEAREALYASGGAPTATTSREQADVSRAQADETAWDSQAARDAWAQQQLDTGTAPEAVRAAVTGQKALHEPASHATRAPSKPRPRGRSQGARQNRARSQQRHQ</sequence>
<feature type="compositionally biased region" description="Basic residues" evidence="1">
    <location>
        <begin position="581"/>
        <end position="590"/>
    </location>
</feature>
<reference evidence="2 3" key="1">
    <citation type="submission" date="2016-12" db="EMBL/GenBank/DDBJ databases">
        <title>Genomic comparison of strains in the 'Actinomyces naeslundii' group.</title>
        <authorList>
            <person name="Mughal S.R."/>
            <person name="Do T."/>
            <person name="Gilbert S.C."/>
            <person name="Witherden E.A."/>
            <person name="Didelot X."/>
            <person name="Beighton D."/>
        </authorList>
    </citation>
    <scope>NUCLEOTIDE SEQUENCE [LARGE SCALE GENOMIC DNA]</scope>
    <source>
        <strain evidence="2 3">MMRCO6-1</strain>
    </source>
</reference>
<protein>
    <submittedName>
        <fullName evidence="2">Uncharacterized protein</fullName>
    </submittedName>
</protein>
<dbReference type="RefSeq" id="WP_075370799.1">
    <property type="nucleotide sequence ID" value="NZ_MSKM01000001.1"/>
</dbReference>
<feature type="compositionally biased region" description="Polar residues" evidence="1">
    <location>
        <begin position="459"/>
        <end position="477"/>
    </location>
</feature>
<name>A0A1Q8W318_9ACTO</name>
<organism evidence="2 3">
    <name type="scientific">Actinomyces oris</name>
    <dbReference type="NCBI Taxonomy" id="544580"/>
    <lineage>
        <taxon>Bacteria</taxon>
        <taxon>Bacillati</taxon>
        <taxon>Actinomycetota</taxon>
        <taxon>Actinomycetes</taxon>
        <taxon>Actinomycetales</taxon>
        <taxon>Actinomycetaceae</taxon>
        <taxon>Actinomyces</taxon>
    </lineage>
</organism>
<dbReference type="Proteomes" id="UP000185772">
    <property type="component" value="Unassembled WGS sequence"/>
</dbReference>